<keyword evidence="7" id="KW-0472">Membrane</keyword>
<dbReference type="Gene3D" id="1.10.287.950">
    <property type="entry name" value="Methyl-accepting chemotaxis protein"/>
    <property type="match status" value="1"/>
</dbReference>
<dbReference type="PANTHER" id="PTHR43531:SF11">
    <property type="entry name" value="METHYL-ACCEPTING CHEMOTAXIS PROTEIN 3"/>
    <property type="match status" value="1"/>
</dbReference>
<dbReference type="InterPro" id="IPR004090">
    <property type="entry name" value="Chemotax_Me-accpt_rcpt"/>
</dbReference>
<evidence type="ECO:0000313" key="10">
    <source>
        <dbReference type="EMBL" id="ABP72135.1"/>
    </source>
</evidence>
<dbReference type="EMBL" id="CP000662">
    <property type="protein sequence ID" value="ABP72135.1"/>
    <property type="molecule type" value="Genomic_DNA"/>
</dbReference>
<dbReference type="InterPro" id="IPR003660">
    <property type="entry name" value="HAMP_dom"/>
</dbReference>
<geneLocation type="plasmid" evidence="10">
    <name>pRSPA01</name>
</geneLocation>
<reference evidence="10" key="1">
    <citation type="submission" date="2007-04" db="EMBL/GenBank/DDBJ databases">
        <title>Complete sequence of plasmid pRSPA01 of Rhodobacter sphaeroides ATCC 17025.</title>
        <authorList>
            <consortium name="US DOE Joint Genome Institute"/>
            <person name="Copeland A."/>
            <person name="Lucas S."/>
            <person name="Lapidus A."/>
            <person name="Barry K."/>
            <person name="Detter J.C."/>
            <person name="Glavina del Rio T."/>
            <person name="Hammon N."/>
            <person name="Israni S."/>
            <person name="Dalin E."/>
            <person name="Tice H."/>
            <person name="Pitluck S."/>
            <person name="Chertkov O."/>
            <person name="Brettin T."/>
            <person name="Bruce D."/>
            <person name="Han C."/>
            <person name="Schmutz J."/>
            <person name="Larimer F."/>
            <person name="Land M."/>
            <person name="Hauser L."/>
            <person name="Kyrpides N."/>
            <person name="Kim E."/>
            <person name="Richardson P."/>
            <person name="Mackenzie C."/>
            <person name="Choudhary M."/>
            <person name="Donohue T.J."/>
            <person name="Kaplan S."/>
        </authorList>
    </citation>
    <scope>NUCLEOTIDE SEQUENCE [LARGE SCALE GENOMIC DNA]</scope>
    <source>
        <strain evidence="10">ATCC 17025</strain>
        <plasmid evidence="10">pRSPA01</plasmid>
    </source>
</reference>
<dbReference type="PROSITE" id="PS50111">
    <property type="entry name" value="CHEMOTAXIS_TRANSDUC_2"/>
    <property type="match status" value="1"/>
</dbReference>
<evidence type="ECO:0008006" key="11">
    <source>
        <dbReference type="Google" id="ProtNLM"/>
    </source>
</evidence>
<dbReference type="InterPro" id="IPR051310">
    <property type="entry name" value="MCP_chemotaxis"/>
</dbReference>
<protein>
    <recommendedName>
        <fullName evidence="11">Methyl-accepting chemotaxis protein</fullName>
    </recommendedName>
</protein>
<feature type="compositionally biased region" description="Polar residues" evidence="6">
    <location>
        <begin position="270"/>
        <end position="283"/>
    </location>
</feature>
<comment type="subcellular location">
    <subcellularLocation>
        <location evidence="1">Membrane</location>
    </subcellularLocation>
</comment>
<dbReference type="Pfam" id="PF00672">
    <property type="entry name" value="HAMP"/>
    <property type="match status" value="1"/>
</dbReference>
<evidence type="ECO:0000256" key="2">
    <source>
        <dbReference type="ARBA" id="ARBA00022500"/>
    </source>
</evidence>
<evidence type="ECO:0000256" key="7">
    <source>
        <dbReference type="SAM" id="Phobius"/>
    </source>
</evidence>
<dbReference type="SMART" id="SM00304">
    <property type="entry name" value="HAMP"/>
    <property type="match status" value="1"/>
</dbReference>
<evidence type="ECO:0000256" key="3">
    <source>
        <dbReference type="ARBA" id="ARBA00029447"/>
    </source>
</evidence>
<evidence type="ECO:0000259" key="9">
    <source>
        <dbReference type="PROSITE" id="PS50885"/>
    </source>
</evidence>
<dbReference type="FunFam" id="1.10.287.950:FF:000001">
    <property type="entry name" value="Methyl-accepting chemotaxis sensory transducer"/>
    <property type="match status" value="1"/>
</dbReference>
<dbReference type="GO" id="GO:0004888">
    <property type="term" value="F:transmembrane signaling receptor activity"/>
    <property type="evidence" value="ECO:0007669"/>
    <property type="project" value="InterPro"/>
</dbReference>
<evidence type="ECO:0000256" key="5">
    <source>
        <dbReference type="SAM" id="Coils"/>
    </source>
</evidence>
<accession>A4WXM1</accession>
<dbReference type="BioCyc" id="RSPH349102:G1G8M-3355-MONOMER"/>
<evidence type="ECO:0000256" key="4">
    <source>
        <dbReference type="PROSITE-ProRule" id="PRU00284"/>
    </source>
</evidence>
<dbReference type="GO" id="GO:0005886">
    <property type="term" value="C:plasma membrane"/>
    <property type="evidence" value="ECO:0007669"/>
    <property type="project" value="TreeGrafter"/>
</dbReference>
<dbReference type="AlphaFoldDB" id="A4WXM1"/>
<keyword evidence="4" id="KW-0807">Transducer</keyword>
<dbReference type="InterPro" id="IPR004089">
    <property type="entry name" value="MCPsignal_dom"/>
</dbReference>
<feature type="transmembrane region" description="Helical" evidence="7">
    <location>
        <begin position="187"/>
        <end position="208"/>
    </location>
</feature>
<dbReference type="SMART" id="SM00283">
    <property type="entry name" value="MA"/>
    <property type="match status" value="1"/>
</dbReference>
<gene>
    <name evidence="10" type="ordered locus">Rsph17025_3251</name>
</gene>
<dbReference type="Pfam" id="PF00015">
    <property type="entry name" value="MCPsignal"/>
    <property type="match status" value="1"/>
</dbReference>
<feature type="coiled-coil region" evidence="5">
    <location>
        <begin position="148"/>
        <end position="183"/>
    </location>
</feature>
<feature type="domain" description="Methyl-accepting transducer" evidence="8">
    <location>
        <begin position="265"/>
        <end position="480"/>
    </location>
</feature>
<dbReference type="PROSITE" id="PS50885">
    <property type="entry name" value="HAMP"/>
    <property type="match status" value="1"/>
</dbReference>
<proteinExistence type="inferred from homology"/>
<dbReference type="HOGENOM" id="CLU_000445_107_16_5"/>
<evidence type="ECO:0000259" key="8">
    <source>
        <dbReference type="PROSITE" id="PS50111"/>
    </source>
</evidence>
<evidence type="ECO:0000256" key="1">
    <source>
        <dbReference type="ARBA" id="ARBA00004370"/>
    </source>
</evidence>
<dbReference type="GO" id="GO:0006935">
    <property type="term" value="P:chemotaxis"/>
    <property type="evidence" value="ECO:0007669"/>
    <property type="project" value="UniProtKB-KW"/>
</dbReference>
<sequence length="552" mass="58182">MTIKIKLAAAFLAVFVLAGAAGVLAVRGFNSLDAQLDAMLDGTVHAAIQADALNAAQLRLKAAIREHLISQDAATKKAREEEMAVARAEQKEAMTALETAALAPAQRALLDEYSSLREVISKVNNEAVEFSSRNDLANASRLLLAPDYLAMQSRREGLIAQLVEAEQKELEALRLEADRHTREARQMLIGMFALAGVVGTAAAVWITVSISRGLRKALDLSRRVAEGDLTEMADARGRDEIAELLRSNNLMVEKLREVVGGVTTVAQQVSSGSGEMASTSEQLSQGASEQASATEEASASVEQMAANIKQAADNASQTERMATKAAEDARASGQAVTEAVAAMRSIADKILVVQEIARQTDLLALNAAVEAARAGEHGRGFAVVASEVRKLAERSQTAAAEISSLSTGTVRAATGAGEMLNQLVPDIEHTSRLVTDISVASRELAAGAQQVATAIQQLDKVTQQNSAASQQLAGGASELSGQAARLEETVRFFTLNEQALASAPAPQLRVVQGGRVEAAAAPPQRKVASGGFSFSLDGTDDELDRAFHRQGQ</sequence>
<dbReference type="CDD" id="cd06225">
    <property type="entry name" value="HAMP"/>
    <property type="match status" value="1"/>
</dbReference>
<dbReference type="KEGG" id="rsq:Rsph17025_3251"/>
<dbReference type="PRINTS" id="PR00260">
    <property type="entry name" value="CHEMTRNSDUCR"/>
</dbReference>
<keyword evidence="5" id="KW-0175">Coiled coil</keyword>
<dbReference type="PANTHER" id="PTHR43531">
    <property type="entry name" value="PROTEIN ICFG"/>
    <property type="match status" value="1"/>
</dbReference>
<keyword evidence="10" id="KW-0614">Plasmid</keyword>
<dbReference type="GO" id="GO:0007165">
    <property type="term" value="P:signal transduction"/>
    <property type="evidence" value="ECO:0007669"/>
    <property type="project" value="UniProtKB-KW"/>
</dbReference>
<keyword evidence="7" id="KW-1133">Transmembrane helix</keyword>
<keyword evidence="7" id="KW-0812">Transmembrane</keyword>
<dbReference type="Pfam" id="PF12729">
    <property type="entry name" value="4HB_MCP_1"/>
    <property type="match status" value="1"/>
</dbReference>
<feature type="region of interest" description="Disordered" evidence="6">
    <location>
        <begin position="270"/>
        <end position="301"/>
    </location>
</feature>
<feature type="compositionally biased region" description="Low complexity" evidence="6">
    <location>
        <begin position="284"/>
        <end position="301"/>
    </location>
</feature>
<dbReference type="SUPFAM" id="SSF58104">
    <property type="entry name" value="Methyl-accepting chemotaxis protein (MCP) signaling domain"/>
    <property type="match status" value="1"/>
</dbReference>
<comment type="similarity">
    <text evidence="3">Belongs to the methyl-accepting chemotaxis (MCP) protein family.</text>
</comment>
<dbReference type="InterPro" id="IPR024478">
    <property type="entry name" value="HlyB_4HB_MCP"/>
</dbReference>
<evidence type="ECO:0000256" key="6">
    <source>
        <dbReference type="SAM" id="MobiDB-lite"/>
    </source>
</evidence>
<name>A4WXM1_CERS5</name>
<organism evidence="10">
    <name type="scientific">Cereibacter sphaeroides (strain ATCC 17025 / ATH 2.4.3)</name>
    <name type="common">Rhodobacter sphaeroides</name>
    <dbReference type="NCBI Taxonomy" id="349102"/>
    <lineage>
        <taxon>Bacteria</taxon>
        <taxon>Pseudomonadati</taxon>
        <taxon>Pseudomonadota</taxon>
        <taxon>Alphaproteobacteria</taxon>
        <taxon>Rhodobacterales</taxon>
        <taxon>Paracoccaceae</taxon>
        <taxon>Cereibacter</taxon>
    </lineage>
</organism>
<feature type="domain" description="HAMP" evidence="9">
    <location>
        <begin position="208"/>
        <end position="260"/>
    </location>
</feature>
<keyword evidence="2" id="KW-0145">Chemotaxis</keyword>